<feature type="compositionally biased region" description="Basic and acidic residues" evidence="1">
    <location>
        <begin position="174"/>
        <end position="188"/>
    </location>
</feature>
<feature type="region of interest" description="Disordered" evidence="1">
    <location>
        <begin position="431"/>
        <end position="468"/>
    </location>
</feature>
<dbReference type="AlphaFoldDB" id="A0A078AXU8"/>
<feature type="compositionally biased region" description="Low complexity" evidence="1">
    <location>
        <begin position="10"/>
        <end position="20"/>
    </location>
</feature>
<dbReference type="Proteomes" id="UP000039865">
    <property type="component" value="Unassembled WGS sequence"/>
</dbReference>
<evidence type="ECO:0000256" key="1">
    <source>
        <dbReference type="SAM" id="MobiDB-lite"/>
    </source>
</evidence>
<keyword evidence="3" id="KW-1185">Reference proteome</keyword>
<feature type="compositionally biased region" description="Polar residues" evidence="1">
    <location>
        <begin position="21"/>
        <end position="30"/>
    </location>
</feature>
<feature type="compositionally biased region" description="Basic and acidic residues" evidence="1">
    <location>
        <begin position="444"/>
        <end position="455"/>
    </location>
</feature>
<protein>
    <submittedName>
        <fullName evidence="2">Uncharacterized protein</fullName>
    </submittedName>
</protein>
<evidence type="ECO:0000313" key="2">
    <source>
        <dbReference type="EMBL" id="CDW87004.1"/>
    </source>
</evidence>
<feature type="compositionally biased region" description="Acidic residues" evidence="1">
    <location>
        <begin position="163"/>
        <end position="173"/>
    </location>
</feature>
<dbReference type="InParanoid" id="A0A078AXU8"/>
<dbReference type="OrthoDB" id="10629615at2759"/>
<organism evidence="2 3">
    <name type="scientific">Stylonychia lemnae</name>
    <name type="common">Ciliate</name>
    <dbReference type="NCBI Taxonomy" id="5949"/>
    <lineage>
        <taxon>Eukaryota</taxon>
        <taxon>Sar</taxon>
        <taxon>Alveolata</taxon>
        <taxon>Ciliophora</taxon>
        <taxon>Intramacronucleata</taxon>
        <taxon>Spirotrichea</taxon>
        <taxon>Stichotrichia</taxon>
        <taxon>Sporadotrichida</taxon>
        <taxon>Oxytrichidae</taxon>
        <taxon>Stylonychinae</taxon>
        <taxon>Stylonychia</taxon>
    </lineage>
</organism>
<gene>
    <name evidence="2" type="primary">Contig5956.g6378</name>
    <name evidence="2" type="ORF">STYLEM_16106</name>
</gene>
<accession>A0A078AXU8</accession>
<name>A0A078AXU8_STYLE</name>
<feature type="compositionally biased region" description="Basic and acidic residues" evidence="1">
    <location>
        <begin position="100"/>
        <end position="130"/>
    </location>
</feature>
<proteinExistence type="predicted"/>
<sequence>MKRKIKNQKKNAQNQRKSSSGNESLDQNSVVDEPDQSKVLSSGSVLGKRRATHSTVQPPQQQKQDKNEKKEAKSQKNQEPQPQKAILNLGGDQNSYQMQQEEHLKTIERERKYKQNKKLREQKEKQKKELDEEAQFWQEQKGKPSATGQGSKKVGRPGKNQEQAEDDDLESDYENDKGAGSRYNEKNAIDMRREDAELEKILRDYNNESRQGKKKRDFFLDRQLDLAYYKGIQLPQHLKWVSIHTVINQSSSQSLQKQNESVLLQEIHALDLEIKRLKELKAMHKEFRRYVEMPSNIQRFYQLQSVSCLVPANAAKAGVRKNITALMNIAKSLAKNKRKQWDSLNLQRNQSFNSKFKVVISNFANTLIVLMSTLSKIQQKNNGSGDGGFFLQGSTNPIDQTLLHQQTLNYLNLIGAGSAYSTTNIIFPMVDERNKRGRPPKKPKPVENTDNKEKQGQISNPDMIKSSIPTNQIQTNQGTSVIQADQGQIQQNNQGQQLENLVKNETNFEENKTIV</sequence>
<feature type="region of interest" description="Disordered" evidence="1">
    <location>
        <begin position="1"/>
        <end position="188"/>
    </location>
</feature>
<evidence type="ECO:0000313" key="3">
    <source>
        <dbReference type="Proteomes" id="UP000039865"/>
    </source>
</evidence>
<feature type="compositionally biased region" description="Basic and acidic residues" evidence="1">
    <location>
        <begin position="63"/>
        <end position="76"/>
    </location>
</feature>
<reference evidence="2 3" key="1">
    <citation type="submission" date="2014-06" db="EMBL/GenBank/DDBJ databases">
        <authorList>
            <person name="Swart Estienne"/>
        </authorList>
    </citation>
    <scope>NUCLEOTIDE SEQUENCE [LARGE SCALE GENOMIC DNA]</scope>
    <source>
        <strain evidence="2 3">130c</strain>
    </source>
</reference>
<dbReference type="EMBL" id="CCKQ01015198">
    <property type="protein sequence ID" value="CDW87004.1"/>
    <property type="molecule type" value="Genomic_DNA"/>
</dbReference>